<keyword evidence="3" id="KW-1185">Reference proteome</keyword>
<protein>
    <submittedName>
        <fullName evidence="2">Uncharacterized protein</fullName>
    </submittedName>
</protein>
<feature type="compositionally biased region" description="Polar residues" evidence="1">
    <location>
        <begin position="40"/>
        <end position="57"/>
    </location>
</feature>
<gene>
    <name evidence="2" type="ORF">CGOC_LOCUS13468</name>
</gene>
<feature type="compositionally biased region" description="Basic and acidic residues" evidence="1">
    <location>
        <begin position="113"/>
        <end position="127"/>
    </location>
</feature>
<accession>A0A3P7R936</accession>
<feature type="non-terminal residue" evidence="2">
    <location>
        <position position="153"/>
    </location>
</feature>
<name>A0A3P7R936_CYLGO</name>
<dbReference type="EMBL" id="UYRV01131694">
    <property type="protein sequence ID" value="VDN37409.1"/>
    <property type="molecule type" value="Genomic_DNA"/>
</dbReference>
<evidence type="ECO:0000313" key="3">
    <source>
        <dbReference type="Proteomes" id="UP000271889"/>
    </source>
</evidence>
<sequence>MSERSAADDFFGIEYLSTQQSPAEKQEPEEDRSDTVLKKTANSTASVQAEETDQLSGTEFLDRAFFGEGLKRHEQFSPEKDPSQSRDFFEENFFKRKPLKDINAGASAQSHLSELEPRSDHHQERAPVRASRKRQHVEKRTKEASEPVMEEFE</sequence>
<evidence type="ECO:0000256" key="1">
    <source>
        <dbReference type="SAM" id="MobiDB-lite"/>
    </source>
</evidence>
<proteinExistence type="predicted"/>
<dbReference type="Proteomes" id="UP000271889">
    <property type="component" value="Unassembled WGS sequence"/>
</dbReference>
<reference evidence="2 3" key="1">
    <citation type="submission" date="2018-11" db="EMBL/GenBank/DDBJ databases">
        <authorList>
            <consortium name="Pathogen Informatics"/>
        </authorList>
    </citation>
    <scope>NUCLEOTIDE SEQUENCE [LARGE SCALE GENOMIC DNA]</scope>
</reference>
<dbReference type="OrthoDB" id="5875406at2759"/>
<dbReference type="AlphaFoldDB" id="A0A3P7R936"/>
<organism evidence="2 3">
    <name type="scientific">Cylicostephanus goldi</name>
    <name type="common">Nematode worm</name>
    <dbReference type="NCBI Taxonomy" id="71465"/>
    <lineage>
        <taxon>Eukaryota</taxon>
        <taxon>Metazoa</taxon>
        <taxon>Ecdysozoa</taxon>
        <taxon>Nematoda</taxon>
        <taxon>Chromadorea</taxon>
        <taxon>Rhabditida</taxon>
        <taxon>Rhabditina</taxon>
        <taxon>Rhabditomorpha</taxon>
        <taxon>Strongyloidea</taxon>
        <taxon>Strongylidae</taxon>
        <taxon>Cylicostephanus</taxon>
    </lineage>
</organism>
<evidence type="ECO:0000313" key="2">
    <source>
        <dbReference type="EMBL" id="VDN37409.1"/>
    </source>
</evidence>
<feature type="region of interest" description="Disordered" evidence="1">
    <location>
        <begin position="100"/>
        <end position="153"/>
    </location>
</feature>
<feature type="region of interest" description="Disordered" evidence="1">
    <location>
        <begin position="1"/>
        <end position="60"/>
    </location>
</feature>